<organism evidence="1 2">
    <name type="scientific">Pseudomonas laurentiana</name>
    <dbReference type="NCBI Taxonomy" id="2364649"/>
    <lineage>
        <taxon>Bacteria</taxon>
        <taxon>Pseudomonadati</taxon>
        <taxon>Pseudomonadota</taxon>
        <taxon>Gammaproteobacteria</taxon>
        <taxon>Pseudomonadales</taxon>
        <taxon>Pseudomonadaceae</taxon>
        <taxon>Pseudomonas</taxon>
    </lineage>
</organism>
<sequence length="82" mass="9141">MDHELYADSAQARALDRRMSSDDDLHWSQGITPEEAAENNRAWLERLRIQNESRAASAKKVRLAALAKMEAMCGRSAAARGI</sequence>
<protein>
    <submittedName>
        <fullName evidence="1">Uncharacterized protein</fullName>
    </submittedName>
</protein>
<gene>
    <name evidence="1" type="ORF">G3O07_03215</name>
</gene>
<accession>A0A6I5RMY9</accession>
<dbReference type="AlphaFoldDB" id="A0A6I5RMY9"/>
<dbReference type="Proteomes" id="UP000471751">
    <property type="component" value="Unassembled WGS sequence"/>
</dbReference>
<proteinExistence type="predicted"/>
<keyword evidence="2" id="KW-1185">Reference proteome</keyword>
<evidence type="ECO:0000313" key="1">
    <source>
        <dbReference type="EMBL" id="NES08958.1"/>
    </source>
</evidence>
<evidence type="ECO:0000313" key="2">
    <source>
        <dbReference type="Proteomes" id="UP000471751"/>
    </source>
</evidence>
<name>A0A6I5RMY9_9PSED</name>
<dbReference type="EMBL" id="JAAHBT010000029">
    <property type="protein sequence ID" value="NES08958.1"/>
    <property type="molecule type" value="Genomic_DNA"/>
</dbReference>
<reference evidence="1 2" key="1">
    <citation type="submission" date="2020-02" db="EMBL/GenBank/DDBJ databases">
        <title>Broccoli isolated Pseudomonas sp.</title>
        <authorList>
            <person name="Fujikawa T."/>
            <person name="Sawada H."/>
        </authorList>
    </citation>
    <scope>NUCLEOTIDE SEQUENCE [LARGE SCALE GENOMIC DNA]</scope>
    <source>
        <strain evidence="1 2">JCM 32154</strain>
    </source>
</reference>
<comment type="caution">
    <text evidence="1">The sequence shown here is derived from an EMBL/GenBank/DDBJ whole genome shotgun (WGS) entry which is preliminary data.</text>
</comment>